<reference evidence="3 4" key="1">
    <citation type="submission" date="2020-08" db="EMBL/GenBank/DDBJ databases">
        <title>Genomic Encyclopedia of Type Strains, Phase IV (KMG-IV): sequencing the most valuable type-strain genomes for metagenomic binning, comparative biology and taxonomic classification.</title>
        <authorList>
            <person name="Goeker M."/>
        </authorList>
    </citation>
    <scope>NUCLEOTIDE SEQUENCE [LARGE SCALE GENOMIC DNA]</scope>
    <source>
        <strain evidence="3 4">DSM 45615</strain>
    </source>
</reference>
<dbReference type="Proteomes" id="UP000578449">
    <property type="component" value="Unassembled WGS sequence"/>
</dbReference>
<evidence type="ECO:0000256" key="1">
    <source>
        <dbReference type="SAM" id="MobiDB-lite"/>
    </source>
</evidence>
<gene>
    <name evidence="3" type="ORF">HNP84_003913</name>
</gene>
<accession>A0A840PAG3</accession>
<dbReference type="CDD" id="cd11614">
    <property type="entry name" value="SAF_CpaB_FlgA_like"/>
    <property type="match status" value="1"/>
</dbReference>
<dbReference type="Pfam" id="PF16976">
    <property type="entry name" value="RcpC"/>
    <property type="match status" value="1"/>
</dbReference>
<comment type="caution">
    <text evidence="3">The sequence shown here is derived from an EMBL/GenBank/DDBJ whole genome shotgun (WGS) entry which is preliminary data.</text>
</comment>
<dbReference type="InterPro" id="IPR013974">
    <property type="entry name" value="SAF"/>
</dbReference>
<feature type="region of interest" description="Disordered" evidence="1">
    <location>
        <begin position="1"/>
        <end position="29"/>
    </location>
</feature>
<evidence type="ECO:0000313" key="3">
    <source>
        <dbReference type="EMBL" id="MBB5134187.1"/>
    </source>
</evidence>
<dbReference type="InterPro" id="IPR031571">
    <property type="entry name" value="RcpC_dom"/>
</dbReference>
<organism evidence="3 4">
    <name type="scientific">Thermocatellispora tengchongensis</name>
    <dbReference type="NCBI Taxonomy" id="1073253"/>
    <lineage>
        <taxon>Bacteria</taxon>
        <taxon>Bacillati</taxon>
        <taxon>Actinomycetota</taxon>
        <taxon>Actinomycetes</taxon>
        <taxon>Streptosporangiales</taxon>
        <taxon>Streptosporangiaceae</taxon>
        <taxon>Thermocatellispora</taxon>
    </lineage>
</organism>
<dbReference type="Pfam" id="PF08666">
    <property type="entry name" value="SAF"/>
    <property type="match status" value="1"/>
</dbReference>
<evidence type="ECO:0000313" key="4">
    <source>
        <dbReference type="Proteomes" id="UP000578449"/>
    </source>
</evidence>
<evidence type="ECO:0000259" key="2">
    <source>
        <dbReference type="SMART" id="SM00858"/>
    </source>
</evidence>
<dbReference type="NCBIfam" id="TIGR03177">
    <property type="entry name" value="pilus_cpaB"/>
    <property type="match status" value="1"/>
</dbReference>
<dbReference type="EMBL" id="JACHGN010000007">
    <property type="protein sequence ID" value="MBB5134187.1"/>
    <property type="molecule type" value="Genomic_DNA"/>
</dbReference>
<dbReference type="InterPro" id="IPR017592">
    <property type="entry name" value="Pilus_assmbl_Flp-typ_CpaB"/>
</dbReference>
<feature type="domain" description="SAF" evidence="2">
    <location>
        <begin position="72"/>
        <end position="133"/>
    </location>
</feature>
<keyword evidence="4" id="KW-1185">Reference proteome</keyword>
<sequence>MPTLLSPPPYAAITQPPAPPAAHGPRDGRKALSFRSLQRAASRHRRPLAAATAALATATALTAIAPAPPPTTRIVTAARDLPGGPLTPADLTTTPMSPTAIPDGALHTIAEAAGRTLTAPARRGEPITDVRLLGPGLLATATTPNTVATPIRLADADAARLLSPGDVVNVLAAPTGWEDAAPAAAAVPAATVADRVTVLTVPPAKTVGQTGALVVLATTQDQAARLATAQTNGRLSITITQRNRFTP</sequence>
<dbReference type="RefSeq" id="WP_185051072.1">
    <property type="nucleotide sequence ID" value="NZ_BAABIX010000031.1"/>
</dbReference>
<proteinExistence type="predicted"/>
<feature type="compositionally biased region" description="Pro residues" evidence="1">
    <location>
        <begin position="1"/>
        <end position="22"/>
    </location>
</feature>
<dbReference type="SMART" id="SM00858">
    <property type="entry name" value="SAF"/>
    <property type="match status" value="1"/>
</dbReference>
<protein>
    <submittedName>
        <fullName evidence="3">Flp pilus assembly protein CpaB</fullName>
    </submittedName>
</protein>
<dbReference type="AlphaFoldDB" id="A0A840PAG3"/>
<name>A0A840PAG3_9ACTN</name>